<keyword evidence="2" id="KW-1185">Reference proteome</keyword>
<dbReference type="PANTHER" id="PTHR12526">
    <property type="entry name" value="GLYCOSYLTRANSFERASE"/>
    <property type="match status" value="1"/>
</dbReference>
<dbReference type="Proteomes" id="UP001500767">
    <property type="component" value="Unassembled WGS sequence"/>
</dbReference>
<evidence type="ECO:0000313" key="2">
    <source>
        <dbReference type="Proteomes" id="UP001500767"/>
    </source>
</evidence>
<dbReference type="Pfam" id="PF13692">
    <property type="entry name" value="Glyco_trans_1_4"/>
    <property type="match status" value="1"/>
</dbReference>
<reference evidence="2" key="1">
    <citation type="journal article" date="2019" name="Int. J. Syst. Evol. Microbiol.">
        <title>The Global Catalogue of Microorganisms (GCM) 10K type strain sequencing project: providing services to taxonomists for standard genome sequencing and annotation.</title>
        <authorList>
            <consortium name="The Broad Institute Genomics Platform"/>
            <consortium name="The Broad Institute Genome Sequencing Center for Infectious Disease"/>
            <person name="Wu L."/>
            <person name="Ma J."/>
        </authorList>
    </citation>
    <scope>NUCLEOTIDE SEQUENCE [LARGE SCALE GENOMIC DNA]</scope>
    <source>
        <strain evidence="2">JCM 16540</strain>
    </source>
</reference>
<name>A0ABP6XYI5_9ACTN</name>
<dbReference type="Gene3D" id="3.40.50.2000">
    <property type="entry name" value="Glycogen Phosphorylase B"/>
    <property type="match status" value="2"/>
</dbReference>
<dbReference type="RefSeq" id="WP_204910131.1">
    <property type="nucleotide sequence ID" value="NZ_BAAAYR010000004.1"/>
</dbReference>
<sequence>MRATTPSSGTSRGPLVLVHPSDELYGADRMLLEMVDAARADPRLPDLEVWLPTDLVHPAAGLSLCGVLEERGVTVRHLDVPVLRRAYRTPRGLARLLGRGARLLAELRRSRASMVYCTSSATLLAAPVARLAGVPRVLGHVQEIWSRADRAALTLPARSCRRLVAISGASAASLPPALLRRTTVVPNGSPDPGPPVPLAGRTGGLRYVVASRWNGWKGHATLLAAWDEATTAGAAGTLVVLGGPPASGERTDVPALVAALAHPGSVEVVGEVADPSPWLEAADVVVVPSDRPEPFGLVAIEALARARPVVASAGGGLVDIVTPEVDGWLFPPGDAVALAAVLRRLDRPAVTAAGERARRTYEERFTEREFAERWREVVLAEQA</sequence>
<dbReference type="CDD" id="cd03801">
    <property type="entry name" value="GT4_PimA-like"/>
    <property type="match status" value="1"/>
</dbReference>
<protein>
    <submittedName>
        <fullName evidence="1">Glycosyltransferase</fullName>
    </submittedName>
</protein>
<evidence type="ECO:0000313" key="1">
    <source>
        <dbReference type="EMBL" id="GAA3574425.1"/>
    </source>
</evidence>
<accession>A0ABP6XYI5</accession>
<organism evidence="1 2">
    <name type="scientific">Microlunatus spumicola</name>
    <dbReference type="NCBI Taxonomy" id="81499"/>
    <lineage>
        <taxon>Bacteria</taxon>
        <taxon>Bacillati</taxon>
        <taxon>Actinomycetota</taxon>
        <taxon>Actinomycetes</taxon>
        <taxon>Propionibacteriales</taxon>
        <taxon>Propionibacteriaceae</taxon>
        <taxon>Microlunatus</taxon>
    </lineage>
</organism>
<dbReference type="EMBL" id="BAAAYR010000004">
    <property type="protein sequence ID" value="GAA3574425.1"/>
    <property type="molecule type" value="Genomic_DNA"/>
</dbReference>
<dbReference type="PANTHER" id="PTHR12526:SF635">
    <property type="entry name" value="GLYCOSYL TRANSFERASE GROUP 1"/>
    <property type="match status" value="1"/>
</dbReference>
<gene>
    <name evidence="1" type="ORF">GCM10022197_34300</name>
</gene>
<proteinExistence type="predicted"/>
<comment type="caution">
    <text evidence="1">The sequence shown here is derived from an EMBL/GenBank/DDBJ whole genome shotgun (WGS) entry which is preliminary data.</text>
</comment>
<dbReference type="SUPFAM" id="SSF53756">
    <property type="entry name" value="UDP-Glycosyltransferase/glycogen phosphorylase"/>
    <property type="match status" value="1"/>
</dbReference>